<dbReference type="InterPro" id="IPR000415">
    <property type="entry name" value="Nitroreductase-like"/>
</dbReference>
<dbReference type="Pfam" id="PF00881">
    <property type="entry name" value="Nitroreductase"/>
    <property type="match status" value="1"/>
</dbReference>
<feature type="domain" description="Nitroreductase" evidence="3">
    <location>
        <begin position="19"/>
        <end position="192"/>
    </location>
</feature>
<reference evidence="4" key="1">
    <citation type="submission" date="2022-07" db="EMBL/GenBank/DDBJ databases">
        <title>Genome sequencing of Photobacterium atrarenae GJH2-4.</title>
        <authorList>
            <person name="Park S.-J."/>
        </authorList>
    </citation>
    <scope>NUCLEOTIDE SEQUENCE</scope>
    <source>
        <strain evidence="4">GJH2-4</strain>
    </source>
</reference>
<dbReference type="PANTHER" id="PTHR43673">
    <property type="entry name" value="NAD(P)H NITROREDUCTASE YDGI-RELATED"/>
    <property type="match status" value="1"/>
</dbReference>
<dbReference type="Gene3D" id="3.40.109.10">
    <property type="entry name" value="NADH Oxidase"/>
    <property type="match status" value="1"/>
</dbReference>
<evidence type="ECO:0000259" key="3">
    <source>
        <dbReference type="Pfam" id="PF00881"/>
    </source>
</evidence>
<name>A0ABY5GJH1_9GAMM</name>
<protein>
    <submittedName>
        <fullName evidence="4">Nitroreductase family protein</fullName>
    </submittedName>
</protein>
<keyword evidence="2" id="KW-0560">Oxidoreductase</keyword>
<dbReference type="RefSeq" id="WP_255390784.1">
    <property type="nucleotide sequence ID" value="NZ_CP101509.1"/>
</dbReference>
<evidence type="ECO:0000313" key="5">
    <source>
        <dbReference type="Proteomes" id="UP001057998"/>
    </source>
</evidence>
<comment type="similarity">
    <text evidence="1">Belongs to the nitroreductase family.</text>
</comment>
<gene>
    <name evidence="4" type="ORF">NNL38_20830</name>
</gene>
<organism evidence="4 5">
    <name type="scientific">Photobacterium atrarenae</name>
    <dbReference type="NCBI Taxonomy" id="865757"/>
    <lineage>
        <taxon>Bacteria</taxon>
        <taxon>Pseudomonadati</taxon>
        <taxon>Pseudomonadota</taxon>
        <taxon>Gammaproteobacteria</taxon>
        <taxon>Vibrionales</taxon>
        <taxon>Vibrionaceae</taxon>
        <taxon>Photobacterium</taxon>
    </lineage>
</organism>
<evidence type="ECO:0000256" key="2">
    <source>
        <dbReference type="ARBA" id="ARBA00023002"/>
    </source>
</evidence>
<dbReference type="Proteomes" id="UP001057998">
    <property type="component" value="Chromosome 2"/>
</dbReference>
<keyword evidence="5" id="KW-1185">Reference proteome</keyword>
<proteinExistence type="inferred from homology"/>
<accession>A0ABY5GJH1</accession>
<evidence type="ECO:0000256" key="1">
    <source>
        <dbReference type="ARBA" id="ARBA00007118"/>
    </source>
</evidence>
<dbReference type="SUPFAM" id="SSF55469">
    <property type="entry name" value="FMN-dependent nitroreductase-like"/>
    <property type="match status" value="1"/>
</dbReference>
<evidence type="ECO:0000313" key="4">
    <source>
        <dbReference type="EMBL" id="UTV29467.1"/>
    </source>
</evidence>
<sequence>MNLTRSATAQNTVANLLESRSTTGLYDPEKTLAPETIRELVRLASFSPSAFNMQNWYFVAVHTPESKEKLSALAYGQPQIKAAAVTYIVCGQMEGYRELAKTLQLSVDKQIISPAIQQSWVDTVTSMHENDRQLQRDEAIRSASLSAMSLIIAAEGMGLASGAVGGFDADGIVAEFGLSAQDIPVLLVTVGYASEGNWPQKVRKPVEAILDIC</sequence>
<dbReference type="InterPro" id="IPR029479">
    <property type="entry name" value="Nitroreductase"/>
</dbReference>
<dbReference type="EMBL" id="CP101509">
    <property type="protein sequence ID" value="UTV29467.1"/>
    <property type="molecule type" value="Genomic_DNA"/>
</dbReference>